<comment type="caution">
    <text evidence="2">The sequence shown here is derived from an EMBL/GenBank/DDBJ whole genome shotgun (WGS) entry which is preliminary data.</text>
</comment>
<name>A0AA90H9U7_9ACTN</name>
<gene>
    <name evidence="2" type="ORF">POF50_031780</name>
</gene>
<evidence type="ECO:0000259" key="1">
    <source>
        <dbReference type="Pfam" id="PF19054"/>
    </source>
</evidence>
<protein>
    <submittedName>
        <fullName evidence="2">DUF5753 domain-containing protein</fullName>
    </submittedName>
</protein>
<dbReference type="EMBL" id="JABXJJ020000054">
    <property type="protein sequence ID" value="MDI5973870.1"/>
    <property type="molecule type" value="Genomic_DNA"/>
</dbReference>
<dbReference type="Pfam" id="PF19054">
    <property type="entry name" value="DUF5753"/>
    <property type="match status" value="1"/>
</dbReference>
<dbReference type="CDD" id="cd00093">
    <property type="entry name" value="HTH_XRE"/>
    <property type="match status" value="1"/>
</dbReference>
<dbReference type="AlphaFoldDB" id="A0AA90H9U7"/>
<proteinExistence type="predicted"/>
<evidence type="ECO:0000313" key="2">
    <source>
        <dbReference type="EMBL" id="MDI5973870.1"/>
    </source>
</evidence>
<dbReference type="InterPro" id="IPR043917">
    <property type="entry name" value="DUF5753"/>
</dbReference>
<reference evidence="2" key="1">
    <citation type="submission" date="2023-05" db="EMBL/GenBank/DDBJ databases">
        <title>Streptantibioticus silvisoli sp. nov., acidotolerant actinomycetes 1 from pine litter.</title>
        <authorList>
            <person name="Swiecimska M."/>
            <person name="Golinska P."/>
            <person name="Sangal V."/>
            <person name="Wachnowicz B."/>
            <person name="Goodfellow M."/>
        </authorList>
    </citation>
    <scope>NUCLEOTIDE SEQUENCE</scope>
    <source>
        <strain evidence="2">SL13</strain>
    </source>
</reference>
<accession>A0AA90H9U7</accession>
<dbReference type="InterPro" id="IPR001387">
    <property type="entry name" value="Cro/C1-type_HTH"/>
</dbReference>
<sequence>MPARSRELRPDRSARDLFGAEMRRYREQECMSLERLGLIVGFSKSVLSRVETADAMMAPDLPSKLDATFHTEGLFEKLYALAKNEVHPDRYRRRMELERRAVAIEVLAGHIVPGLVQTEDYARELFRIGNPAAKPDEIETKVDVREGRKDIFERDPRPFLGMILDEAVLRRPIGGPDVMRAQLTALLELADTPHSLVQVMPFNHGGHALMGGTLNLLTLNDGAAVAYEESIDTGTLLEDKESVTIRRRAYDRLKAYALSPRETSALIGEVMEALPR</sequence>
<organism evidence="2">
    <name type="scientific">Streptantibioticus silvisoli</name>
    <dbReference type="NCBI Taxonomy" id="2705255"/>
    <lineage>
        <taxon>Bacteria</taxon>
        <taxon>Bacillati</taxon>
        <taxon>Actinomycetota</taxon>
        <taxon>Actinomycetes</taxon>
        <taxon>Kitasatosporales</taxon>
        <taxon>Streptomycetaceae</taxon>
        <taxon>Streptantibioticus</taxon>
    </lineage>
</organism>
<feature type="domain" description="DUF5753" evidence="1">
    <location>
        <begin position="92"/>
        <end position="268"/>
    </location>
</feature>